<evidence type="ECO:0000313" key="5">
    <source>
        <dbReference type="Proteomes" id="UP001519363"/>
    </source>
</evidence>
<proteinExistence type="predicted"/>
<organism evidence="4 5">
    <name type="scientific">Crossiella equi</name>
    <dbReference type="NCBI Taxonomy" id="130796"/>
    <lineage>
        <taxon>Bacteria</taxon>
        <taxon>Bacillati</taxon>
        <taxon>Actinomycetota</taxon>
        <taxon>Actinomycetes</taxon>
        <taxon>Pseudonocardiales</taxon>
        <taxon>Pseudonocardiaceae</taxon>
        <taxon>Crossiella</taxon>
    </lineage>
</organism>
<dbReference type="CDD" id="cd04301">
    <property type="entry name" value="NAT_SF"/>
    <property type="match status" value="1"/>
</dbReference>
<dbReference type="Proteomes" id="UP001519363">
    <property type="component" value="Unassembled WGS sequence"/>
</dbReference>
<name>A0ABS5AKQ3_9PSEU</name>
<dbReference type="SUPFAM" id="SSF55729">
    <property type="entry name" value="Acyl-CoA N-acyltransferases (Nat)"/>
    <property type="match status" value="2"/>
</dbReference>
<dbReference type="Pfam" id="PF13508">
    <property type="entry name" value="Acetyltransf_7"/>
    <property type="match status" value="1"/>
</dbReference>
<keyword evidence="1" id="KW-0808">Transferase</keyword>
<evidence type="ECO:0000256" key="1">
    <source>
        <dbReference type="ARBA" id="ARBA00022679"/>
    </source>
</evidence>
<dbReference type="Pfam" id="PF00583">
    <property type="entry name" value="Acetyltransf_1"/>
    <property type="match status" value="1"/>
</dbReference>
<keyword evidence="2" id="KW-0012">Acyltransferase</keyword>
<protein>
    <submittedName>
        <fullName evidence="4">Ribosomal protein S18 acetylase RimI-like enzyme</fullName>
    </submittedName>
</protein>
<dbReference type="Gene3D" id="3.40.630.30">
    <property type="match status" value="1"/>
</dbReference>
<comment type="caution">
    <text evidence="4">The sequence shown here is derived from an EMBL/GenBank/DDBJ whole genome shotgun (WGS) entry which is preliminary data.</text>
</comment>
<dbReference type="PROSITE" id="PS51186">
    <property type="entry name" value="GNAT"/>
    <property type="match status" value="2"/>
</dbReference>
<dbReference type="InterPro" id="IPR050680">
    <property type="entry name" value="YpeA/RimI_acetyltransf"/>
</dbReference>
<dbReference type="EMBL" id="JAGIOO010000001">
    <property type="protein sequence ID" value="MBP2477148.1"/>
    <property type="molecule type" value="Genomic_DNA"/>
</dbReference>
<accession>A0ABS5AKQ3</accession>
<gene>
    <name evidence="4" type="ORF">JOF53_006020</name>
</gene>
<dbReference type="InterPro" id="IPR000182">
    <property type="entry name" value="GNAT_dom"/>
</dbReference>
<evidence type="ECO:0000313" key="4">
    <source>
        <dbReference type="EMBL" id="MBP2477148.1"/>
    </source>
</evidence>
<feature type="domain" description="N-acetyltransferase" evidence="3">
    <location>
        <begin position="8"/>
        <end position="161"/>
    </location>
</feature>
<sequence length="332" mass="36226">MPILDAELTTRPLTVADAPGWAALMAAAIENDGWGERLSAEELAEELTQPGFDAATASLGVFDGDLLVAAATVHDKPTTLPTRLYRTDADVHPAYRRRGIGTRLLRWQREHLARLHAEATDGLPAEVGYTRNDRDTGREVLYAAAGFRPVRWFFDMECDLTTPPPAAPVPDGLHLVPMTPDQDEATRLAYVETFGDHYGSPDASPEFWQHHFVGASLFRRELSFLLLAGEEIAGYVLSFAGTSDLASDGTPRVWLGDIGVRRPWRRRGAAAAMIAHAMRLYAAAGYTRAALGVDADNPTGALGVYQRAGFHVTQRWTKSVERLPAAPRPSQG</sequence>
<feature type="domain" description="N-acetyltransferase" evidence="3">
    <location>
        <begin position="173"/>
        <end position="329"/>
    </location>
</feature>
<dbReference type="RefSeq" id="WP_086781165.1">
    <property type="nucleotide sequence ID" value="NZ_JAGIOO010000001.1"/>
</dbReference>
<evidence type="ECO:0000259" key="3">
    <source>
        <dbReference type="PROSITE" id="PS51186"/>
    </source>
</evidence>
<dbReference type="PANTHER" id="PTHR43420">
    <property type="entry name" value="ACETYLTRANSFERASE"/>
    <property type="match status" value="1"/>
</dbReference>
<dbReference type="InterPro" id="IPR016181">
    <property type="entry name" value="Acyl_CoA_acyltransferase"/>
</dbReference>
<keyword evidence="5" id="KW-1185">Reference proteome</keyword>
<evidence type="ECO:0000256" key="2">
    <source>
        <dbReference type="ARBA" id="ARBA00023315"/>
    </source>
</evidence>
<reference evidence="4 5" key="1">
    <citation type="submission" date="2021-03" db="EMBL/GenBank/DDBJ databases">
        <title>Sequencing the genomes of 1000 actinobacteria strains.</title>
        <authorList>
            <person name="Klenk H.-P."/>
        </authorList>
    </citation>
    <scope>NUCLEOTIDE SEQUENCE [LARGE SCALE GENOMIC DNA]</scope>
    <source>
        <strain evidence="4 5">DSM 44580</strain>
    </source>
</reference>